<evidence type="ECO:0000256" key="5">
    <source>
        <dbReference type="ARBA" id="ARBA00023054"/>
    </source>
</evidence>
<feature type="region of interest" description="Disordered" evidence="9">
    <location>
        <begin position="1111"/>
        <end position="1130"/>
    </location>
</feature>
<reference evidence="11" key="1">
    <citation type="submission" date="2019-03" db="EMBL/GenBank/DDBJ databases">
        <title>Improved annotation for the trematode Fasciola hepatica.</title>
        <authorList>
            <person name="Choi Y.-J."/>
            <person name="Martin J."/>
            <person name="Mitreva M."/>
        </authorList>
    </citation>
    <scope>NUCLEOTIDE SEQUENCE [LARGE SCALE GENOMIC DNA]</scope>
</reference>
<evidence type="ECO:0000256" key="2">
    <source>
        <dbReference type="ARBA" id="ARBA00022490"/>
    </source>
</evidence>
<protein>
    <submittedName>
        <fullName evidence="11">Kinesin protein</fullName>
    </submittedName>
</protein>
<evidence type="ECO:0000256" key="9">
    <source>
        <dbReference type="SAM" id="MobiDB-lite"/>
    </source>
</evidence>
<dbReference type="PROSITE" id="PS00411">
    <property type="entry name" value="KINESIN_MOTOR_1"/>
    <property type="match status" value="1"/>
</dbReference>
<feature type="region of interest" description="Disordered" evidence="9">
    <location>
        <begin position="1174"/>
        <end position="1211"/>
    </location>
</feature>
<dbReference type="InterPro" id="IPR027640">
    <property type="entry name" value="Kinesin-like_fam"/>
</dbReference>
<comment type="subcellular location">
    <subcellularLocation>
        <location evidence="1">Cytoplasm</location>
        <location evidence="1">Cytoskeleton</location>
    </subcellularLocation>
</comment>
<dbReference type="InterPro" id="IPR019821">
    <property type="entry name" value="Kinesin_motor_CS"/>
</dbReference>
<dbReference type="PROSITE" id="PS50067">
    <property type="entry name" value="KINESIN_MOTOR_2"/>
    <property type="match status" value="1"/>
</dbReference>
<dbReference type="InterPro" id="IPR027417">
    <property type="entry name" value="P-loop_NTPase"/>
</dbReference>
<dbReference type="Pfam" id="PF00225">
    <property type="entry name" value="Kinesin"/>
    <property type="match status" value="1"/>
</dbReference>
<dbReference type="InterPro" id="IPR001752">
    <property type="entry name" value="Kinesin_motor_dom"/>
</dbReference>
<dbReference type="InterPro" id="IPR036961">
    <property type="entry name" value="Kinesin_motor_dom_sf"/>
</dbReference>
<dbReference type="GO" id="GO:0003777">
    <property type="term" value="F:microtubule motor activity"/>
    <property type="evidence" value="ECO:0007669"/>
    <property type="project" value="InterPro"/>
</dbReference>
<dbReference type="GO" id="GO:0007052">
    <property type="term" value="P:mitotic spindle organization"/>
    <property type="evidence" value="ECO:0007669"/>
    <property type="project" value="TreeGrafter"/>
</dbReference>
<feature type="domain" description="Kinesin motor" evidence="10">
    <location>
        <begin position="6"/>
        <end position="350"/>
    </location>
</feature>
<dbReference type="GO" id="GO:0005524">
    <property type="term" value="F:ATP binding"/>
    <property type="evidence" value="ECO:0007669"/>
    <property type="project" value="UniProtKB-UniRule"/>
</dbReference>
<sequence length="1281" mass="144689">MSIDSSVKVGVRVRPLSANEMQDGCSSCLSYPLQSDQIMIGKDKLFSFDFVFDESTSQNTVYTKAAFPMVEYVLKGYNATLFAYGQTGSGKTYTMGTCALEKFSGTNYGIVPRMVEDIFKCMPTFPYDYTIRVSFLEIYKEDILDLLSDDVTTPLPIREDNQVIKIPGLTERIVSCSDDVLTLLHSGSTRRSVGCTAMNSQSSRSHAIFTLHFLLRPKDPDTNADSENPKEQRTADEAGSGETLTAKLHLVDLAGSERIKKTHAEGDRLKEGININRGLLALGNVISALCEKDAKKRSHIPYRDSRLTRLLQDSLGGNSTTLMLACVSPADSNMEETLNTLRYADRARLIKNKPILNRADPKDAELARLRSLVCQLQARLSKGIGLPLVSPCRPLNSNQSGSTFSTNVLSDMIEKTAKLEAEKRKLFDELDRALDDNSDLYRKVFDAEALRDAIFAELDKFIAAFSSFKASLFDDLDVQNIELKEFIEKVDQIVLAIDSLRSTDQSELARSKLDEAYEHCKGASESSQIDVPTDEFHEADTTEHSPLMKVQTDNETTENSRTIDRRGHELRARRLACKQRMEALEANLQHKNQLLASLENAATLGDESYTSLLKQYETQVHELEVRIAELESERVRLLSENDGTSKTNSSEKEQREQRLKAMEQELIRARRELGDLSRLKKAKEAREAECMRLRNEIQTLKVSVVRTAKQLKDESTEYRRWRAEKDRELRKLQEHDRRLQSEMSQMASVHERQQAVLKRRIEAAAATERRLKELLLRQRDRRNEREKRQTEIAGALNKVDFASRVRAWVSADLDIQVSMGEARHHLHELMDSRRALCCQLRNMEAELAACDTHETATKDRLVAEVGRLTEAIESETQQINDLQQKLLDAGERSSFSEVNGPAPTGQTDQMLSSRLAQLHNIQEARIALRYLFKEAISAKVKCLVSEAQVSEMELQLSTQQSESERLRHKAAEFSMRLAQSEESAIQLRDRVTLVENNNAHLLDQVNELKKALKQKTTTPIKTRRATRYVVNADGEARRLSGTPVVPQRKRVTRQSVQPQVDSKRWRHASPTILVPDSVRKVNPSPWDVFDETEDPADSSLLDPTWRLSEEAARSGDTLGELPSDSHKQFGSGTRCKCRGECLKRCSCRRSGHTCLTGHCRCLLGKCQNREDGSLKPADQTMGPPAALPFGQKNKRRKTENPLSQIQENKDKTLDVPPQIHSEAKVVLNRTFDLDGDENRTPEKHYSDLPDAMVSLVNIGAKHLWPKTRLSYFASPSLRADL</sequence>
<evidence type="ECO:0000313" key="12">
    <source>
        <dbReference type="Proteomes" id="UP000230066"/>
    </source>
</evidence>
<dbReference type="Gene3D" id="3.40.850.10">
    <property type="entry name" value="Kinesin motor domain"/>
    <property type="match status" value="1"/>
</dbReference>
<feature type="region of interest" description="Disordered" evidence="9">
    <location>
        <begin position="219"/>
        <end position="241"/>
    </location>
</feature>
<evidence type="ECO:0000256" key="1">
    <source>
        <dbReference type="ARBA" id="ARBA00004245"/>
    </source>
</evidence>
<gene>
    <name evidence="11" type="ORF">D915_002854</name>
</gene>
<keyword evidence="7" id="KW-0505">Motor protein</keyword>
<dbReference type="Pfam" id="PF25764">
    <property type="entry name" value="KIF21A_4th"/>
    <property type="match status" value="1"/>
</dbReference>
<feature type="binding site" evidence="7">
    <location>
        <begin position="85"/>
        <end position="92"/>
    </location>
    <ligand>
        <name>ATP</name>
        <dbReference type="ChEBI" id="CHEBI:30616"/>
    </ligand>
</feature>
<feature type="coiled-coil region" evidence="8">
    <location>
        <begin position="409"/>
        <end position="436"/>
    </location>
</feature>
<evidence type="ECO:0000256" key="7">
    <source>
        <dbReference type="PROSITE-ProRule" id="PRU00283"/>
    </source>
</evidence>
<keyword evidence="4 7" id="KW-0067">ATP-binding</keyword>
<evidence type="ECO:0000256" key="6">
    <source>
        <dbReference type="ARBA" id="ARBA00023212"/>
    </source>
</evidence>
<dbReference type="PANTHER" id="PTHR47969:SF15">
    <property type="entry name" value="CHROMOSOME-ASSOCIATED KINESIN KIF4A-RELATED"/>
    <property type="match status" value="1"/>
</dbReference>
<evidence type="ECO:0000259" key="10">
    <source>
        <dbReference type="PROSITE" id="PS50067"/>
    </source>
</evidence>
<evidence type="ECO:0000256" key="3">
    <source>
        <dbReference type="ARBA" id="ARBA00022741"/>
    </source>
</evidence>
<dbReference type="GO" id="GO:0007018">
    <property type="term" value="P:microtubule-based movement"/>
    <property type="evidence" value="ECO:0007669"/>
    <property type="project" value="InterPro"/>
</dbReference>
<feature type="compositionally biased region" description="Basic and acidic residues" evidence="9">
    <location>
        <begin position="219"/>
        <end position="236"/>
    </location>
</feature>
<dbReference type="GO" id="GO:0051231">
    <property type="term" value="P:spindle elongation"/>
    <property type="evidence" value="ECO:0007669"/>
    <property type="project" value="TreeGrafter"/>
</dbReference>
<evidence type="ECO:0000256" key="4">
    <source>
        <dbReference type="ARBA" id="ARBA00022840"/>
    </source>
</evidence>
<evidence type="ECO:0000313" key="11">
    <source>
        <dbReference type="EMBL" id="THD25925.1"/>
    </source>
</evidence>
<dbReference type="GO" id="GO:0008017">
    <property type="term" value="F:microtubule binding"/>
    <property type="evidence" value="ECO:0007669"/>
    <property type="project" value="InterPro"/>
</dbReference>
<dbReference type="SUPFAM" id="SSF52540">
    <property type="entry name" value="P-loop containing nucleoside triphosphate hydrolases"/>
    <property type="match status" value="1"/>
</dbReference>
<dbReference type="GO" id="GO:0005875">
    <property type="term" value="C:microtubule associated complex"/>
    <property type="evidence" value="ECO:0007669"/>
    <property type="project" value="TreeGrafter"/>
</dbReference>
<feature type="coiled-coil region" evidence="8">
    <location>
        <begin position="826"/>
        <end position="892"/>
    </location>
</feature>
<accession>A0A4E0RG74</accession>
<proteinExistence type="inferred from homology"/>
<dbReference type="PANTHER" id="PTHR47969">
    <property type="entry name" value="CHROMOSOME-ASSOCIATED KINESIN KIF4A-RELATED"/>
    <property type="match status" value="1"/>
</dbReference>
<keyword evidence="3 7" id="KW-0547">Nucleotide-binding</keyword>
<keyword evidence="2" id="KW-0963">Cytoplasm</keyword>
<dbReference type="SMART" id="SM00129">
    <property type="entry name" value="KISc"/>
    <property type="match status" value="1"/>
</dbReference>
<organism evidence="11 12">
    <name type="scientific">Fasciola hepatica</name>
    <name type="common">Liver fluke</name>
    <dbReference type="NCBI Taxonomy" id="6192"/>
    <lineage>
        <taxon>Eukaryota</taxon>
        <taxon>Metazoa</taxon>
        <taxon>Spiralia</taxon>
        <taxon>Lophotrochozoa</taxon>
        <taxon>Platyhelminthes</taxon>
        <taxon>Trematoda</taxon>
        <taxon>Digenea</taxon>
        <taxon>Plagiorchiida</taxon>
        <taxon>Echinostomata</taxon>
        <taxon>Echinostomatoidea</taxon>
        <taxon>Fasciolidae</taxon>
        <taxon>Fasciola</taxon>
    </lineage>
</organism>
<dbReference type="Proteomes" id="UP000230066">
    <property type="component" value="Unassembled WGS sequence"/>
</dbReference>
<feature type="region of interest" description="Disordered" evidence="9">
    <location>
        <begin position="638"/>
        <end position="657"/>
    </location>
</feature>
<comment type="similarity">
    <text evidence="7">Belongs to the TRAFAC class myosin-kinesin ATPase superfamily. Kinesin family.</text>
</comment>
<comment type="caution">
    <text evidence="11">The sequence shown here is derived from an EMBL/GenBank/DDBJ whole genome shotgun (WGS) entry which is preliminary data.</text>
</comment>
<keyword evidence="12" id="KW-1185">Reference proteome</keyword>
<evidence type="ECO:0000256" key="8">
    <source>
        <dbReference type="SAM" id="Coils"/>
    </source>
</evidence>
<feature type="coiled-coil region" evidence="8">
    <location>
        <begin position="949"/>
        <end position="1018"/>
    </location>
</feature>
<keyword evidence="5 8" id="KW-0175">Coiled coil</keyword>
<dbReference type="PRINTS" id="PR00380">
    <property type="entry name" value="KINESINHEAVY"/>
</dbReference>
<keyword evidence="6" id="KW-0206">Cytoskeleton</keyword>
<name>A0A4E0RG74_FASHE</name>
<dbReference type="EMBL" id="JXXN02000933">
    <property type="protein sequence ID" value="THD25925.1"/>
    <property type="molecule type" value="Genomic_DNA"/>
</dbReference>